<keyword evidence="11" id="KW-1185">Reference proteome</keyword>
<dbReference type="Gene3D" id="1.25.40.10">
    <property type="entry name" value="Tetratricopeptide repeat domain"/>
    <property type="match status" value="1"/>
</dbReference>
<proteinExistence type="predicted"/>
<keyword evidence="5" id="KW-0833">Ubl conjugation pathway</keyword>
<dbReference type="PANTHER" id="PTHR12874:SF29">
    <property type="entry name" value="F-BOX ONLY PROTEIN 9"/>
    <property type="match status" value="1"/>
</dbReference>
<evidence type="ECO:0000256" key="2">
    <source>
        <dbReference type="ARBA" id="ARBA00004906"/>
    </source>
</evidence>
<feature type="repeat" description="TPR" evidence="7">
    <location>
        <begin position="87"/>
        <end position="120"/>
    </location>
</feature>
<feature type="compositionally biased region" description="Basic and acidic residues" evidence="8">
    <location>
        <begin position="127"/>
        <end position="136"/>
    </location>
</feature>
<dbReference type="GO" id="GO:0019005">
    <property type="term" value="C:SCF ubiquitin ligase complex"/>
    <property type="evidence" value="ECO:0007669"/>
    <property type="project" value="TreeGrafter"/>
</dbReference>
<evidence type="ECO:0000256" key="8">
    <source>
        <dbReference type="SAM" id="MobiDB-lite"/>
    </source>
</evidence>
<comment type="subcellular location">
    <subcellularLocation>
        <location evidence="1">Cytoplasm</location>
    </subcellularLocation>
</comment>
<dbReference type="InterPro" id="IPR019734">
    <property type="entry name" value="TPR_rpt"/>
</dbReference>
<evidence type="ECO:0000259" key="9">
    <source>
        <dbReference type="Pfam" id="PF19270"/>
    </source>
</evidence>
<keyword evidence="4" id="KW-0963">Cytoplasm</keyword>
<dbReference type="CDD" id="cd22089">
    <property type="entry name" value="F-box_FBXO9"/>
    <property type="match status" value="1"/>
</dbReference>
<organism evidence="10 11">
    <name type="scientific">Dendroctonus ponderosae</name>
    <name type="common">Mountain pine beetle</name>
    <dbReference type="NCBI Taxonomy" id="77166"/>
    <lineage>
        <taxon>Eukaryota</taxon>
        <taxon>Metazoa</taxon>
        <taxon>Ecdysozoa</taxon>
        <taxon>Arthropoda</taxon>
        <taxon>Hexapoda</taxon>
        <taxon>Insecta</taxon>
        <taxon>Pterygota</taxon>
        <taxon>Neoptera</taxon>
        <taxon>Endopterygota</taxon>
        <taxon>Coleoptera</taxon>
        <taxon>Polyphaga</taxon>
        <taxon>Cucujiformia</taxon>
        <taxon>Curculionidae</taxon>
        <taxon>Scolytinae</taxon>
        <taxon>Dendroctonus</taxon>
    </lineage>
</organism>
<evidence type="ECO:0000256" key="3">
    <source>
        <dbReference type="ARBA" id="ARBA00019775"/>
    </source>
</evidence>
<reference evidence="10" key="2">
    <citation type="submission" date="2024-08" db="UniProtKB">
        <authorList>
            <consortium name="EnsemblMetazoa"/>
        </authorList>
    </citation>
    <scope>IDENTIFICATION</scope>
</reference>
<dbReference type="PROSITE" id="PS50005">
    <property type="entry name" value="TPR"/>
    <property type="match status" value="1"/>
</dbReference>
<evidence type="ECO:0000313" key="11">
    <source>
        <dbReference type="Proteomes" id="UP000019118"/>
    </source>
</evidence>
<dbReference type="GO" id="GO:0031146">
    <property type="term" value="P:SCF-dependent proteasomal ubiquitin-dependent protein catabolic process"/>
    <property type="evidence" value="ECO:0007669"/>
    <property type="project" value="TreeGrafter"/>
</dbReference>
<dbReference type="SMART" id="SM00028">
    <property type="entry name" value="TPR"/>
    <property type="match status" value="1"/>
</dbReference>
<evidence type="ECO:0000256" key="5">
    <source>
        <dbReference type="ARBA" id="ARBA00022786"/>
    </source>
</evidence>
<feature type="region of interest" description="Disordered" evidence="8">
    <location>
        <begin position="1"/>
        <end position="81"/>
    </location>
</feature>
<protein>
    <recommendedName>
        <fullName evidence="3">F-box only protein 9</fullName>
    </recommendedName>
</protein>
<feature type="domain" description="F-box protein Hrt3/FBXO9 C-terminal" evidence="9">
    <location>
        <begin position="254"/>
        <end position="361"/>
    </location>
</feature>
<keyword evidence="6 7" id="KW-0802">TPR repeat</keyword>
<comment type="pathway">
    <text evidence="2">Protein modification; protein ubiquitination.</text>
</comment>
<accession>A0AAR5PPJ7</accession>
<dbReference type="PANTHER" id="PTHR12874">
    <property type="entry name" value="F-BOX ONLY PROTEIN 48-RELATED"/>
    <property type="match status" value="1"/>
</dbReference>
<evidence type="ECO:0000256" key="6">
    <source>
        <dbReference type="ARBA" id="ARBA00022803"/>
    </source>
</evidence>
<dbReference type="FunFam" id="1.20.1280.50:FF:000012">
    <property type="entry name" value="F-box only protein 9"/>
    <property type="match status" value="1"/>
</dbReference>
<dbReference type="Pfam" id="PF19270">
    <property type="entry name" value="FBO_C"/>
    <property type="match status" value="1"/>
</dbReference>
<evidence type="ECO:0000256" key="1">
    <source>
        <dbReference type="ARBA" id="ARBA00004496"/>
    </source>
</evidence>
<dbReference type="SUPFAM" id="SSF81383">
    <property type="entry name" value="F-box domain"/>
    <property type="match status" value="1"/>
</dbReference>
<dbReference type="Gene3D" id="1.20.1280.50">
    <property type="match status" value="1"/>
</dbReference>
<dbReference type="InterPro" id="IPR045464">
    <property type="entry name" value="Hrt3/FBXO9_C"/>
</dbReference>
<feature type="region of interest" description="Disordered" evidence="8">
    <location>
        <begin position="127"/>
        <end position="154"/>
    </location>
</feature>
<dbReference type="InterPro" id="IPR036047">
    <property type="entry name" value="F-box-like_dom_sf"/>
</dbReference>
<dbReference type="Proteomes" id="UP000019118">
    <property type="component" value="Unassembled WGS sequence"/>
</dbReference>
<name>A0AAR5PPJ7_DENPD</name>
<feature type="compositionally biased region" description="Basic and acidic residues" evidence="8">
    <location>
        <begin position="54"/>
        <end position="68"/>
    </location>
</feature>
<reference evidence="11" key="1">
    <citation type="journal article" date="2013" name="Genome Biol.">
        <title>Draft genome of the mountain pine beetle, Dendroctonus ponderosae Hopkins, a major forest pest.</title>
        <authorList>
            <person name="Keeling C.I."/>
            <person name="Yuen M.M."/>
            <person name="Liao N.Y."/>
            <person name="Docking T.R."/>
            <person name="Chan S.K."/>
            <person name="Taylor G.A."/>
            <person name="Palmquist D.L."/>
            <person name="Jackman S.D."/>
            <person name="Nguyen A."/>
            <person name="Li M."/>
            <person name="Henderson H."/>
            <person name="Janes J.K."/>
            <person name="Zhao Y."/>
            <person name="Pandoh P."/>
            <person name="Moore R."/>
            <person name="Sperling F.A."/>
            <person name="Huber D.P."/>
            <person name="Birol I."/>
            <person name="Jones S.J."/>
            <person name="Bohlmann J."/>
        </authorList>
    </citation>
    <scope>NUCLEOTIDE SEQUENCE</scope>
</reference>
<dbReference type="EnsemblMetazoa" id="XM_019907298.1">
    <property type="protein sequence ID" value="XP_019762857.1"/>
    <property type="gene ID" value="LOC109539518"/>
</dbReference>
<dbReference type="SUPFAM" id="SSF48452">
    <property type="entry name" value="TPR-like"/>
    <property type="match status" value="1"/>
</dbReference>
<dbReference type="InterPro" id="IPR011990">
    <property type="entry name" value="TPR-like_helical_dom_sf"/>
</dbReference>
<sequence length="446" mass="51773">MEMDTNNQTSTPRAGSEGISGEAEGEEQEEPSSSSHQYETQHVEEELVSFRTRWKQEIESQPKNREQESLPSTQVKGIEGEAEENSAKGFYIKGTELEKAGKVYEAIQYYRKAVQLDPDIEHKIDYRPRYPLKDPETENSEGNVVTDESDSSEDSEVIEEAQLLQRIQKKLSKVGHFCIPKFTQSTTHISSLPIELLLYILKWVVSTDLDLRSLELFGSVCRGFYLCSRDSEIWRLACLRIWGLNCNLTPGEYGSWRNMFIDRPRLNFNGVYISKTTYIRHGENSFQDQFYRPWHLVSYFRYLRFFPEGMVLMLTSSDDPALCVNQLKTRNARAPVMVGYYSLKEDKVTIVVQRQETTKTVQSGFKKGGRRREIDNSEQTFHIELNIQNHKNRRHVKLVWSYYSVLTRSKQGHESTSNVDLIGNRFTNLWFSRVKSFTSESDQPLN</sequence>
<feature type="compositionally biased region" description="Polar residues" evidence="8">
    <location>
        <begin position="1"/>
        <end position="13"/>
    </location>
</feature>
<dbReference type="GO" id="GO:0005737">
    <property type="term" value="C:cytoplasm"/>
    <property type="evidence" value="ECO:0007669"/>
    <property type="project" value="UniProtKB-SubCell"/>
</dbReference>
<evidence type="ECO:0000256" key="4">
    <source>
        <dbReference type="ARBA" id="ARBA00022490"/>
    </source>
</evidence>
<dbReference type="AlphaFoldDB" id="A0AAR5PPJ7"/>
<evidence type="ECO:0000256" key="7">
    <source>
        <dbReference type="PROSITE-ProRule" id="PRU00339"/>
    </source>
</evidence>
<evidence type="ECO:0000313" key="10">
    <source>
        <dbReference type="EnsemblMetazoa" id="XP_019762857.1"/>
    </source>
</evidence>